<protein>
    <submittedName>
        <fullName evidence="1">Uncharacterized protein</fullName>
    </submittedName>
</protein>
<dbReference type="STRING" id="1034346.GCA_000313565_03035"/>
<dbReference type="RefSeq" id="WP_022939312.1">
    <property type="nucleotide sequence ID" value="NZ_CABKRQ010000008.1"/>
</dbReference>
<accession>A0A318KP01</accession>
<name>A0A318KP01_9FIRM</name>
<reference evidence="1 2" key="1">
    <citation type="submission" date="2018-05" db="EMBL/GenBank/DDBJ databases">
        <title>Genomic Encyclopedia of Type Strains, Phase IV (KMG-IV): sequencing the most valuable type-strain genomes for metagenomic binning, comparative biology and taxonomic classification.</title>
        <authorList>
            <person name="Goeker M."/>
        </authorList>
    </citation>
    <scope>NUCLEOTIDE SEQUENCE [LARGE SCALE GENOMIC DNA]</scope>
    <source>
        <strain evidence="1 2">JC118</strain>
    </source>
</reference>
<gene>
    <name evidence="1" type="ORF">DES51_10718</name>
</gene>
<sequence length="493" mass="55394">MAQAGNLRPFKDLENENIVEPYFTGLYTCVYTKNYFVFLQQASDDVYIYIEIYKLETWETVLKRKMFTEYSNKSVLGSCVALNMTYEDDIYLIASDFSSILNIRIDETQANKYVFNLITLPRKMTDYVSICTLGNTAYMFGFRTDGGTSSSANTTYTSVIKFDAQSKAVTVLGVNTSDMGFNVGDQNSSNAQRSSGVYGCFPYSDNEIMIFGKHADTELKTTRMVLYNTITGENKNVTDDPEYTYLKKLNTFSTLFGSSTSNIKSARNPVSANGLILYSTSNSITIPTGGGNSNNNNWYLDNKNSAHITLRLHIVVDTKDKKLFSTWIPDMTPSSVYISGSYSSGRYGLSYKWLSADGSFRQVPSGANTTGIDIRRALVYDLNRKSIKAFSMDTTDTKLRAVGAMMIDFVVVVKKGVQVKPFSEIPSPMQVRFVRPSNLSIINVEPDGEGYYEAPEECYLYMAIENDRVIKPSTYPLDGYPYINEQPFKILVR</sequence>
<proteinExistence type="predicted"/>
<evidence type="ECO:0000313" key="2">
    <source>
        <dbReference type="Proteomes" id="UP000247612"/>
    </source>
</evidence>
<comment type="caution">
    <text evidence="1">The sequence shown here is derived from an EMBL/GenBank/DDBJ whole genome shotgun (WGS) entry which is preliminary data.</text>
</comment>
<keyword evidence="2" id="KW-1185">Reference proteome</keyword>
<evidence type="ECO:0000313" key="1">
    <source>
        <dbReference type="EMBL" id="PXX78478.1"/>
    </source>
</evidence>
<dbReference type="Proteomes" id="UP000247612">
    <property type="component" value="Unassembled WGS sequence"/>
</dbReference>
<organism evidence="1 2">
    <name type="scientific">Dielma fastidiosa</name>
    <dbReference type="NCBI Taxonomy" id="1034346"/>
    <lineage>
        <taxon>Bacteria</taxon>
        <taxon>Bacillati</taxon>
        <taxon>Bacillota</taxon>
        <taxon>Erysipelotrichia</taxon>
        <taxon>Erysipelotrichales</taxon>
        <taxon>Erysipelotrichaceae</taxon>
        <taxon>Dielma</taxon>
    </lineage>
</organism>
<dbReference type="EMBL" id="QJKH01000007">
    <property type="protein sequence ID" value="PXX78478.1"/>
    <property type="molecule type" value="Genomic_DNA"/>
</dbReference>
<dbReference type="AlphaFoldDB" id="A0A318KP01"/>